<comment type="caution">
    <text evidence="2">The sequence shown here is derived from an EMBL/GenBank/DDBJ whole genome shotgun (WGS) entry which is preliminary data.</text>
</comment>
<evidence type="ECO:0000259" key="1">
    <source>
        <dbReference type="PROSITE" id="PS50042"/>
    </source>
</evidence>
<proteinExistence type="predicted"/>
<protein>
    <submittedName>
        <fullName evidence="2">DUF2961 domain-containing protein</fullName>
    </submittedName>
</protein>
<evidence type="ECO:0000313" key="3">
    <source>
        <dbReference type="Proteomes" id="UP001172082"/>
    </source>
</evidence>
<dbReference type="InterPro" id="IPR000595">
    <property type="entry name" value="cNMP-bd_dom"/>
</dbReference>
<dbReference type="Pfam" id="PF11175">
    <property type="entry name" value="DUF2961"/>
    <property type="match status" value="1"/>
</dbReference>
<keyword evidence="3" id="KW-1185">Reference proteome</keyword>
<dbReference type="RefSeq" id="WP_346754288.1">
    <property type="nucleotide sequence ID" value="NZ_JAUJEA010000010.1"/>
</dbReference>
<accession>A0ABT8KVU1</accession>
<name>A0ABT8KVU1_9BACT</name>
<gene>
    <name evidence="2" type="ORF">QQ008_22920</name>
</gene>
<dbReference type="PROSITE" id="PS50042">
    <property type="entry name" value="CNMP_BINDING_3"/>
    <property type="match status" value="1"/>
</dbReference>
<dbReference type="Proteomes" id="UP001172082">
    <property type="component" value="Unassembled WGS sequence"/>
</dbReference>
<dbReference type="Gene3D" id="2.60.120.1390">
    <property type="match status" value="1"/>
</dbReference>
<evidence type="ECO:0000313" key="2">
    <source>
        <dbReference type="EMBL" id="MDN5204263.1"/>
    </source>
</evidence>
<dbReference type="InterPro" id="IPR021345">
    <property type="entry name" value="DUF2961"/>
</dbReference>
<feature type="domain" description="Cyclic nucleotide-binding" evidence="1">
    <location>
        <begin position="56"/>
        <end position="79"/>
    </location>
</feature>
<sequence>MKVNYTKINFFLLMILVTQLAIGQELYTAPKKKTTTRWISPENPTGAKGKGGFTNEGAKGNAFYIVAPGETKVLMQTEGAGIIQRMWMSGTIAKNAEQRRGVVINMYWDGAEKPAVSAPIGDFFGIGLGLMAPFDSELFSNPEGRSFNFTIPMPYRKGAKIEIVNEASSQVLFWYDINYQEMEEIPADAMYFHAHWSRNFKTELGKDFVILPKVTGQGRYIGTNVGVIGGEHYRGTWFGEGEVKIYLDGDTGHASLVGTGTEDYIGTGWGQGVYYGKRFGSLVSNTEWDIYAFYRYHTADQVYFHQDCKVTIQQMGNTNRKKLREIVNNGGEVLPVWQLETHGQNVADAKGKLQQHTRFLDMENAPDLFSDDFPAGRSTNYYRRDDVSATAYFYLNKPQNGLPSIAPVEVRLKDMQDKVWSKVKTNY</sequence>
<organism evidence="2 3">
    <name type="scientific">Splendidivirga corallicola</name>
    <dbReference type="NCBI Taxonomy" id="3051826"/>
    <lineage>
        <taxon>Bacteria</taxon>
        <taxon>Pseudomonadati</taxon>
        <taxon>Bacteroidota</taxon>
        <taxon>Cytophagia</taxon>
        <taxon>Cytophagales</taxon>
        <taxon>Splendidivirgaceae</taxon>
        <taxon>Splendidivirga</taxon>
    </lineage>
</organism>
<reference evidence="2" key="1">
    <citation type="submission" date="2023-06" db="EMBL/GenBank/DDBJ databases">
        <title>Genomic of Parafulvivirga corallium.</title>
        <authorList>
            <person name="Wang G."/>
        </authorList>
    </citation>
    <scope>NUCLEOTIDE SEQUENCE</scope>
    <source>
        <strain evidence="2">BMA10</strain>
    </source>
</reference>
<dbReference type="EMBL" id="JAUJEA010000010">
    <property type="protein sequence ID" value="MDN5204263.1"/>
    <property type="molecule type" value="Genomic_DNA"/>
</dbReference>